<dbReference type="Proteomes" id="UP001152622">
    <property type="component" value="Chromosome 11"/>
</dbReference>
<keyword evidence="2" id="KW-1185">Reference proteome</keyword>
<organism evidence="1 2">
    <name type="scientific">Synaphobranchus kaupii</name>
    <name type="common">Kaup's arrowtooth eel</name>
    <dbReference type="NCBI Taxonomy" id="118154"/>
    <lineage>
        <taxon>Eukaryota</taxon>
        <taxon>Metazoa</taxon>
        <taxon>Chordata</taxon>
        <taxon>Craniata</taxon>
        <taxon>Vertebrata</taxon>
        <taxon>Euteleostomi</taxon>
        <taxon>Actinopterygii</taxon>
        <taxon>Neopterygii</taxon>
        <taxon>Teleostei</taxon>
        <taxon>Anguilliformes</taxon>
        <taxon>Synaphobranchidae</taxon>
        <taxon>Synaphobranchus</taxon>
    </lineage>
</organism>
<protein>
    <submittedName>
        <fullName evidence="1">Uncharacterized protein</fullName>
    </submittedName>
</protein>
<comment type="caution">
    <text evidence="1">The sequence shown here is derived from an EMBL/GenBank/DDBJ whole genome shotgun (WGS) entry which is preliminary data.</text>
</comment>
<evidence type="ECO:0000313" key="1">
    <source>
        <dbReference type="EMBL" id="KAJ8346908.1"/>
    </source>
</evidence>
<dbReference type="EMBL" id="JAINUF010000011">
    <property type="protein sequence ID" value="KAJ8346908.1"/>
    <property type="molecule type" value="Genomic_DNA"/>
</dbReference>
<evidence type="ECO:0000313" key="2">
    <source>
        <dbReference type="Proteomes" id="UP001152622"/>
    </source>
</evidence>
<accession>A0A9Q1EXF0</accession>
<sequence length="133" mass="14174">MASPAQARAERGSTFLTVGAWGLKQRYAWSPGPLPGTKPGKGPDSLSQLTGDRLGVGGSCAGLRCWESLVIYGLLQAWLPQSSLPSSKESIERNPVWFIPVREKLGSLGQAALRVWDTTVSPGGPFAPRTGRQ</sequence>
<proteinExistence type="predicted"/>
<gene>
    <name evidence="1" type="ORF">SKAU_G00283090</name>
</gene>
<name>A0A9Q1EXF0_SYNKA</name>
<dbReference type="AlphaFoldDB" id="A0A9Q1EXF0"/>
<reference evidence="1" key="1">
    <citation type="journal article" date="2023" name="Science">
        <title>Genome structures resolve the early diversification of teleost fishes.</title>
        <authorList>
            <person name="Parey E."/>
            <person name="Louis A."/>
            <person name="Montfort J."/>
            <person name="Bouchez O."/>
            <person name="Roques C."/>
            <person name="Iampietro C."/>
            <person name="Lluch J."/>
            <person name="Castinel A."/>
            <person name="Donnadieu C."/>
            <person name="Desvignes T."/>
            <person name="Floi Bucao C."/>
            <person name="Jouanno E."/>
            <person name="Wen M."/>
            <person name="Mejri S."/>
            <person name="Dirks R."/>
            <person name="Jansen H."/>
            <person name="Henkel C."/>
            <person name="Chen W.J."/>
            <person name="Zahm M."/>
            <person name="Cabau C."/>
            <person name="Klopp C."/>
            <person name="Thompson A.W."/>
            <person name="Robinson-Rechavi M."/>
            <person name="Braasch I."/>
            <person name="Lecointre G."/>
            <person name="Bobe J."/>
            <person name="Postlethwait J.H."/>
            <person name="Berthelot C."/>
            <person name="Roest Crollius H."/>
            <person name="Guiguen Y."/>
        </authorList>
    </citation>
    <scope>NUCLEOTIDE SEQUENCE</scope>
    <source>
        <strain evidence="1">WJC10195</strain>
    </source>
</reference>